<evidence type="ECO:0000256" key="12">
    <source>
        <dbReference type="RuleBase" id="RU003693"/>
    </source>
</evidence>
<evidence type="ECO:0000256" key="9">
    <source>
        <dbReference type="ARBA" id="ARBA00032610"/>
    </source>
</evidence>
<dbReference type="PANTHER" id="PTHR13693:SF100">
    <property type="entry name" value="8-AMINO-7-OXONONANOATE SYNTHASE"/>
    <property type="match status" value="1"/>
</dbReference>
<dbReference type="InterPro" id="IPR015424">
    <property type="entry name" value="PyrdxlP-dep_Trfase"/>
</dbReference>
<comment type="subunit">
    <text evidence="4">Homodimer.</text>
</comment>
<gene>
    <name evidence="15" type="ORF">J2S64_002941</name>
</gene>
<dbReference type="EMBL" id="JAVDYI010000001">
    <property type="protein sequence ID" value="MDR7359250.1"/>
    <property type="molecule type" value="Genomic_DNA"/>
</dbReference>
<proteinExistence type="inferred from homology"/>
<keyword evidence="6 15" id="KW-0808">Transferase</keyword>
<evidence type="ECO:0000256" key="5">
    <source>
        <dbReference type="ARBA" id="ARBA00013187"/>
    </source>
</evidence>
<dbReference type="Gene3D" id="3.40.640.10">
    <property type="entry name" value="Type I PLP-dependent aspartate aminotransferase-like (Major domain)"/>
    <property type="match status" value="1"/>
</dbReference>
<keyword evidence="7" id="KW-0093">Biotin biosynthesis</keyword>
<evidence type="ECO:0000256" key="6">
    <source>
        <dbReference type="ARBA" id="ARBA00022679"/>
    </source>
</evidence>
<evidence type="ECO:0000256" key="2">
    <source>
        <dbReference type="ARBA" id="ARBA00004746"/>
    </source>
</evidence>
<evidence type="ECO:0000313" key="15">
    <source>
        <dbReference type="EMBL" id="MDR7359250.1"/>
    </source>
</evidence>
<dbReference type="PANTHER" id="PTHR13693">
    <property type="entry name" value="CLASS II AMINOTRANSFERASE/8-AMINO-7-OXONONANOATE SYNTHASE"/>
    <property type="match status" value="1"/>
</dbReference>
<reference evidence="15 16" key="1">
    <citation type="submission" date="2023-07" db="EMBL/GenBank/DDBJ databases">
        <title>Sequencing the genomes of 1000 actinobacteria strains.</title>
        <authorList>
            <person name="Klenk H.-P."/>
        </authorList>
    </citation>
    <scope>NUCLEOTIDE SEQUENCE [LARGE SCALE GENOMIC DNA]</scope>
    <source>
        <strain evidence="15 16">DSM 20167</strain>
    </source>
</reference>
<dbReference type="PROSITE" id="PS00599">
    <property type="entry name" value="AA_TRANSFER_CLASS_2"/>
    <property type="match status" value="1"/>
</dbReference>
<comment type="similarity">
    <text evidence="3">Belongs to the class-II pyridoxal-phosphate-dependent aminotransferase family. BioF subfamily.</text>
</comment>
<evidence type="ECO:0000256" key="8">
    <source>
        <dbReference type="ARBA" id="ARBA00022898"/>
    </source>
</evidence>
<evidence type="ECO:0000256" key="11">
    <source>
        <dbReference type="ARBA" id="ARBA00047715"/>
    </source>
</evidence>
<dbReference type="Proteomes" id="UP001183817">
    <property type="component" value="Unassembled WGS sequence"/>
</dbReference>
<keyword evidence="8 12" id="KW-0663">Pyridoxal phosphate</keyword>
<dbReference type="EC" id="2.3.1.47" evidence="5"/>
<comment type="cofactor">
    <cofactor evidence="1 12">
        <name>pyridoxal 5'-phosphate</name>
        <dbReference type="ChEBI" id="CHEBI:597326"/>
    </cofactor>
</comment>
<evidence type="ECO:0000256" key="3">
    <source>
        <dbReference type="ARBA" id="ARBA00010008"/>
    </source>
</evidence>
<dbReference type="InterPro" id="IPR015422">
    <property type="entry name" value="PyrdxlP-dep_Trfase_small"/>
</dbReference>
<evidence type="ECO:0000313" key="16">
    <source>
        <dbReference type="Proteomes" id="UP001183817"/>
    </source>
</evidence>
<protein>
    <recommendedName>
        <fullName evidence="5">8-amino-7-oxononanoate synthase</fullName>
        <ecNumber evidence="5">2.3.1.47</ecNumber>
    </recommendedName>
    <alternativeName>
        <fullName evidence="9">7-keto-8-amino-pelargonic acid synthase</fullName>
    </alternativeName>
    <alternativeName>
        <fullName evidence="10">8-amino-7-ketopelargonate synthase</fullName>
    </alternativeName>
</protein>
<keyword evidence="16" id="KW-1185">Reference proteome</keyword>
<sequence>METSLESAREPAPAAPAQPWGQWLGDRARVRAARGLHRTESSRETLMDLASNDYLGLSGHPEVRRAAADAVHRYGAGASASRVATGTLGVHRELEDALCRYTRRAEALVYSSGYTANLGLLQALGGPGSLFILDAHAHASLIDGARLSGARVETSAHNDLADVARLLEVNRDCATPATRVALIVESVYSVLGDASDLAAAAELCETHQALLVVDEAHSLAATHQGSAVRAAGLADSSHVLATCTLSKALGAQGGAVLLGGGQAEALREHLVNTSRTFLFDTALAPAAAGAAVRALGLADAGALARLGRNAKLVHDTLAADPRLRHRIERGAGAVHSVTMPEAAAAVRAAALLHGRGIAVACFRPPSVPDGVSRLRITAHADHDPDALLDALHAIARIILEEES</sequence>
<dbReference type="SUPFAM" id="SSF53383">
    <property type="entry name" value="PLP-dependent transferases"/>
    <property type="match status" value="1"/>
</dbReference>
<evidence type="ECO:0000256" key="10">
    <source>
        <dbReference type="ARBA" id="ARBA00033381"/>
    </source>
</evidence>
<dbReference type="InterPro" id="IPR050087">
    <property type="entry name" value="AON_synthase_class-II"/>
</dbReference>
<comment type="pathway">
    <text evidence="2">Cofactor biosynthesis; biotin biosynthesis.</text>
</comment>
<comment type="catalytic activity">
    <reaction evidence="11">
        <text>6-carboxyhexanoyl-[ACP] + L-alanine + H(+) = (8S)-8-amino-7-oxononanoate + holo-[ACP] + CO2</text>
        <dbReference type="Rhea" id="RHEA:42288"/>
        <dbReference type="Rhea" id="RHEA-COMP:9685"/>
        <dbReference type="Rhea" id="RHEA-COMP:9955"/>
        <dbReference type="ChEBI" id="CHEBI:15378"/>
        <dbReference type="ChEBI" id="CHEBI:16526"/>
        <dbReference type="ChEBI" id="CHEBI:57972"/>
        <dbReference type="ChEBI" id="CHEBI:64479"/>
        <dbReference type="ChEBI" id="CHEBI:78846"/>
        <dbReference type="ChEBI" id="CHEBI:149468"/>
        <dbReference type="EC" id="2.3.1.47"/>
    </reaction>
</comment>
<dbReference type="GO" id="GO:0008710">
    <property type="term" value="F:8-amino-7-oxononanoate synthase activity"/>
    <property type="evidence" value="ECO:0007669"/>
    <property type="project" value="UniProtKB-EC"/>
</dbReference>
<dbReference type="InterPro" id="IPR001917">
    <property type="entry name" value="Aminotrans_II_pyridoxalP_BS"/>
</dbReference>
<comment type="caution">
    <text evidence="15">The sequence shown here is derived from an EMBL/GenBank/DDBJ whole genome shotgun (WGS) entry which is preliminary data.</text>
</comment>
<dbReference type="Pfam" id="PF00155">
    <property type="entry name" value="Aminotran_1_2"/>
    <property type="match status" value="1"/>
</dbReference>
<name>A0ABU2BKV2_9MICC</name>
<dbReference type="RefSeq" id="WP_310291637.1">
    <property type="nucleotide sequence ID" value="NZ_BAAAWO010000001.1"/>
</dbReference>
<feature type="domain" description="Aminotransferase class I/classII large" evidence="14">
    <location>
        <begin position="45"/>
        <end position="394"/>
    </location>
</feature>
<dbReference type="InterPro" id="IPR015421">
    <property type="entry name" value="PyrdxlP-dep_Trfase_major"/>
</dbReference>
<evidence type="ECO:0000256" key="13">
    <source>
        <dbReference type="SAM" id="MobiDB-lite"/>
    </source>
</evidence>
<organism evidence="15 16">
    <name type="scientific">Paeniglutamicibacter sulfureus</name>
    <dbReference type="NCBI Taxonomy" id="43666"/>
    <lineage>
        <taxon>Bacteria</taxon>
        <taxon>Bacillati</taxon>
        <taxon>Actinomycetota</taxon>
        <taxon>Actinomycetes</taxon>
        <taxon>Micrococcales</taxon>
        <taxon>Micrococcaceae</taxon>
        <taxon>Paeniglutamicibacter</taxon>
    </lineage>
</organism>
<accession>A0ABU2BKV2</accession>
<evidence type="ECO:0000256" key="7">
    <source>
        <dbReference type="ARBA" id="ARBA00022756"/>
    </source>
</evidence>
<feature type="region of interest" description="Disordered" evidence="13">
    <location>
        <begin position="1"/>
        <end position="20"/>
    </location>
</feature>
<dbReference type="Gene3D" id="3.90.1150.10">
    <property type="entry name" value="Aspartate Aminotransferase, domain 1"/>
    <property type="match status" value="1"/>
</dbReference>
<keyword evidence="15" id="KW-0012">Acyltransferase</keyword>
<evidence type="ECO:0000259" key="14">
    <source>
        <dbReference type="Pfam" id="PF00155"/>
    </source>
</evidence>
<evidence type="ECO:0000256" key="1">
    <source>
        <dbReference type="ARBA" id="ARBA00001933"/>
    </source>
</evidence>
<evidence type="ECO:0000256" key="4">
    <source>
        <dbReference type="ARBA" id="ARBA00011738"/>
    </source>
</evidence>
<dbReference type="InterPro" id="IPR004839">
    <property type="entry name" value="Aminotransferase_I/II_large"/>
</dbReference>